<name>A0A4P7W2F3_9BACT</name>
<protein>
    <recommendedName>
        <fullName evidence="4">GDP-mannose pyrophosphatase</fullName>
    </recommendedName>
    <alternativeName>
        <fullName evidence="6">GDP-mannose hydrolase</fullName>
    </alternativeName>
    <alternativeName>
        <fullName evidence="7">GDPMK</fullName>
    </alternativeName>
</protein>
<dbReference type="Pfam" id="PF00293">
    <property type="entry name" value="NUDIX"/>
    <property type="match status" value="1"/>
</dbReference>
<organism evidence="9 10">
    <name type="scientific">Duncaniella dubosii</name>
    <dbReference type="NCBI Taxonomy" id="2518971"/>
    <lineage>
        <taxon>Bacteria</taxon>
        <taxon>Pseudomonadati</taxon>
        <taxon>Bacteroidota</taxon>
        <taxon>Bacteroidia</taxon>
        <taxon>Bacteroidales</taxon>
        <taxon>Muribaculaceae</taxon>
        <taxon>Duncaniella</taxon>
    </lineage>
</organism>
<dbReference type="CDD" id="cd03424">
    <property type="entry name" value="NUDIX_ADPRase_Nudt5_UGPPase_Nudt14"/>
    <property type="match status" value="1"/>
</dbReference>
<evidence type="ECO:0000256" key="5">
    <source>
        <dbReference type="ARBA" id="ARBA00022801"/>
    </source>
</evidence>
<sequence length="189" mass="21845">MNSVNEDEKMKWETLSSEYLFRRPWLTARRDVVRLPNGTVYDEYYVLEYPMWINVIAITPEGKFVMVKQYRHGLGIVATELCAGVAERGEDPLTTAQRELLEETGFGGGEWELSMVISANPSSQNNLSYSFIARDVERIAEQHLDETEDIRVELLSEDEVWDMLVNDNMKQALMAAPLWKYFALKGRQK</sequence>
<dbReference type="PROSITE" id="PS00893">
    <property type="entry name" value="NUDIX_BOX"/>
    <property type="match status" value="1"/>
</dbReference>
<evidence type="ECO:0000256" key="2">
    <source>
        <dbReference type="ARBA" id="ARBA00001946"/>
    </source>
</evidence>
<dbReference type="EMBL" id="CP039396">
    <property type="protein sequence ID" value="QCD41565.1"/>
    <property type="molecule type" value="Genomic_DNA"/>
</dbReference>
<evidence type="ECO:0000256" key="3">
    <source>
        <dbReference type="ARBA" id="ARBA00007275"/>
    </source>
</evidence>
<reference evidence="10" key="1">
    <citation type="submission" date="2019-02" db="EMBL/GenBank/DDBJ databases">
        <title>Isolation and identification of novel species under the genus Muribaculum.</title>
        <authorList>
            <person name="Miyake S."/>
            <person name="Ding Y."/>
            <person name="Low A."/>
            <person name="Soh M."/>
            <person name="Seedorf H."/>
        </authorList>
    </citation>
    <scope>NUCLEOTIDE SEQUENCE [LARGE SCALE GENOMIC DNA]</scope>
    <source>
        <strain evidence="10">H5</strain>
    </source>
</reference>
<comment type="similarity">
    <text evidence="3">Belongs to the Nudix hydrolase family. NudK subfamily.</text>
</comment>
<dbReference type="InterPro" id="IPR020084">
    <property type="entry name" value="NUDIX_hydrolase_CS"/>
</dbReference>
<accession>A0A4P7W2F3</accession>
<evidence type="ECO:0000256" key="1">
    <source>
        <dbReference type="ARBA" id="ARBA00000847"/>
    </source>
</evidence>
<dbReference type="RefSeq" id="WP_136414304.1">
    <property type="nucleotide sequence ID" value="NZ_CBFGAE010000005.1"/>
</dbReference>
<dbReference type="PROSITE" id="PS51462">
    <property type="entry name" value="NUDIX"/>
    <property type="match status" value="1"/>
</dbReference>
<dbReference type="PANTHER" id="PTHR11839">
    <property type="entry name" value="UDP/ADP-SUGAR PYROPHOSPHATASE"/>
    <property type="match status" value="1"/>
</dbReference>
<comment type="cofactor">
    <cofactor evidence="2">
        <name>Mg(2+)</name>
        <dbReference type="ChEBI" id="CHEBI:18420"/>
    </cofactor>
</comment>
<keyword evidence="5 9" id="KW-0378">Hydrolase</keyword>
<keyword evidence="10" id="KW-1185">Reference proteome</keyword>
<dbReference type="PANTHER" id="PTHR11839:SF18">
    <property type="entry name" value="NUDIX HYDROLASE DOMAIN-CONTAINING PROTEIN"/>
    <property type="match status" value="1"/>
</dbReference>
<dbReference type="InterPro" id="IPR000086">
    <property type="entry name" value="NUDIX_hydrolase_dom"/>
</dbReference>
<evidence type="ECO:0000313" key="10">
    <source>
        <dbReference type="Proteomes" id="UP000297149"/>
    </source>
</evidence>
<evidence type="ECO:0000259" key="8">
    <source>
        <dbReference type="PROSITE" id="PS51462"/>
    </source>
</evidence>
<gene>
    <name evidence="9" type="ORF">E7747_04190</name>
</gene>
<dbReference type="GO" id="GO:0016787">
    <property type="term" value="F:hydrolase activity"/>
    <property type="evidence" value="ECO:0007669"/>
    <property type="project" value="UniProtKB-KW"/>
</dbReference>
<evidence type="ECO:0000313" key="9">
    <source>
        <dbReference type="EMBL" id="QCD41565.1"/>
    </source>
</evidence>
<evidence type="ECO:0000256" key="4">
    <source>
        <dbReference type="ARBA" id="ARBA00016377"/>
    </source>
</evidence>
<comment type="catalytic activity">
    <reaction evidence="1">
        <text>GDP-alpha-D-mannose + H2O = alpha-D-mannose 1-phosphate + GMP + 2 H(+)</text>
        <dbReference type="Rhea" id="RHEA:27978"/>
        <dbReference type="ChEBI" id="CHEBI:15377"/>
        <dbReference type="ChEBI" id="CHEBI:15378"/>
        <dbReference type="ChEBI" id="CHEBI:57527"/>
        <dbReference type="ChEBI" id="CHEBI:58115"/>
        <dbReference type="ChEBI" id="CHEBI:58409"/>
    </reaction>
</comment>
<evidence type="ECO:0000256" key="7">
    <source>
        <dbReference type="ARBA" id="ARBA00032272"/>
    </source>
</evidence>
<dbReference type="Gene3D" id="3.90.79.10">
    <property type="entry name" value="Nucleoside Triphosphate Pyrophosphohydrolase"/>
    <property type="match status" value="1"/>
</dbReference>
<feature type="domain" description="Nudix hydrolase" evidence="8">
    <location>
        <begin position="48"/>
        <end position="177"/>
    </location>
</feature>
<dbReference type="InterPro" id="IPR015797">
    <property type="entry name" value="NUDIX_hydrolase-like_dom_sf"/>
</dbReference>
<dbReference type="SUPFAM" id="SSF55811">
    <property type="entry name" value="Nudix"/>
    <property type="match status" value="1"/>
</dbReference>
<dbReference type="GO" id="GO:0006753">
    <property type="term" value="P:nucleoside phosphate metabolic process"/>
    <property type="evidence" value="ECO:0007669"/>
    <property type="project" value="TreeGrafter"/>
</dbReference>
<proteinExistence type="inferred from homology"/>
<dbReference type="GO" id="GO:0019693">
    <property type="term" value="P:ribose phosphate metabolic process"/>
    <property type="evidence" value="ECO:0007669"/>
    <property type="project" value="TreeGrafter"/>
</dbReference>
<dbReference type="KEGG" id="ddb:E7747_04190"/>
<dbReference type="Proteomes" id="UP000297149">
    <property type="component" value="Chromosome"/>
</dbReference>
<dbReference type="AlphaFoldDB" id="A0A4P7W2F3"/>
<evidence type="ECO:0000256" key="6">
    <source>
        <dbReference type="ARBA" id="ARBA00032162"/>
    </source>
</evidence>